<evidence type="ECO:0000313" key="2">
    <source>
        <dbReference type="EMBL" id="SVE08751.1"/>
    </source>
</evidence>
<evidence type="ECO:0000256" key="1">
    <source>
        <dbReference type="SAM" id="Coils"/>
    </source>
</evidence>
<dbReference type="AlphaFoldDB" id="A0A383AME5"/>
<organism evidence="2">
    <name type="scientific">marine metagenome</name>
    <dbReference type="NCBI Taxonomy" id="408172"/>
    <lineage>
        <taxon>unclassified sequences</taxon>
        <taxon>metagenomes</taxon>
        <taxon>ecological metagenomes</taxon>
    </lineage>
</organism>
<gene>
    <name evidence="2" type="ORF">METZ01_LOCUS461605</name>
</gene>
<feature type="coiled-coil region" evidence="1">
    <location>
        <begin position="28"/>
        <end position="77"/>
    </location>
</feature>
<dbReference type="EMBL" id="UINC01193237">
    <property type="protein sequence ID" value="SVE08751.1"/>
    <property type="molecule type" value="Genomic_DNA"/>
</dbReference>
<sequence>MVLGLVIFAYAGYIIFSESDPVELIDELEDAATEMVEKSNKNIQLEAAAKGKTERIMEKFEREEKDIMSKFEKQEKEMIEKFNKKKKGN</sequence>
<name>A0A383AME5_9ZZZZ</name>
<keyword evidence="1" id="KW-0175">Coiled coil</keyword>
<protein>
    <submittedName>
        <fullName evidence="2">Uncharacterized protein</fullName>
    </submittedName>
</protein>
<accession>A0A383AME5</accession>
<proteinExistence type="predicted"/>
<reference evidence="2" key="1">
    <citation type="submission" date="2018-05" db="EMBL/GenBank/DDBJ databases">
        <authorList>
            <person name="Lanie J.A."/>
            <person name="Ng W.-L."/>
            <person name="Kazmierczak K.M."/>
            <person name="Andrzejewski T.M."/>
            <person name="Davidsen T.M."/>
            <person name="Wayne K.J."/>
            <person name="Tettelin H."/>
            <person name="Glass J.I."/>
            <person name="Rusch D."/>
            <person name="Podicherti R."/>
            <person name="Tsui H.-C.T."/>
            <person name="Winkler M.E."/>
        </authorList>
    </citation>
    <scope>NUCLEOTIDE SEQUENCE</scope>
</reference>